<evidence type="ECO:0000313" key="1">
    <source>
        <dbReference type="EMBL" id="KAG9255021.1"/>
    </source>
</evidence>
<name>A0A9P7ZNP1_9HYPO</name>
<dbReference type="EMBL" id="MU251252">
    <property type="protein sequence ID" value="KAG9255021.1"/>
    <property type="molecule type" value="Genomic_DNA"/>
</dbReference>
<dbReference type="GeneID" id="70294283"/>
<reference evidence="1" key="1">
    <citation type="journal article" date="2021" name="IMA Fungus">
        <title>Genomic characterization of three marine fungi, including Emericellopsis atlantica sp. nov. with signatures of a generalist lifestyle and marine biomass degradation.</title>
        <authorList>
            <person name="Hagestad O.C."/>
            <person name="Hou L."/>
            <person name="Andersen J.H."/>
            <person name="Hansen E.H."/>
            <person name="Altermark B."/>
            <person name="Li C."/>
            <person name="Kuhnert E."/>
            <person name="Cox R.J."/>
            <person name="Crous P.W."/>
            <person name="Spatafora J.W."/>
            <person name="Lail K."/>
            <person name="Amirebrahimi M."/>
            <person name="Lipzen A."/>
            <person name="Pangilinan J."/>
            <person name="Andreopoulos W."/>
            <person name="Hayes R.D."/>
            <person name="Ng V."/>
            <person name="Grigoriev I.V."/>
            <person name="Jackson S.A."/>
            <person name="Sutton T.D.S."/>
            <person name="Dobson A.D.W."/>
            <person name="Rama T."/>
        </authorList>
    </citation>
    <scope>NUCLEOTIDE SEQUENCE</scope>
    <source>
        <strain evidence="1">TS7</strain>
    </source>
</reference>
<organism evidence="1 2">
    <name type="scientific">Emericellopsis atlantica</name>
    <dbReference type="NCBI Taxonomy" id="2614577"/>
    <lineage>
        <taxon>Eukaryota</taxon>
        <taxon>Fungi</taxon>
        <taxon>Dikarya</taxon>
        <taxon>Ascomycota</taxon>
        <taxon>Pezizomycotina</taxon>
        <taxon>Sordariomycetes</taxon>
        <taxon>Hypocreomycetidae</taxon>
        <taxon>Hypocreales</taxon>
        <taxon>Bionectriaceae</taxon>
        <taxon>Emericellopsis</taxon>
    </lineage>
</organism>
<gene>
    <name evidence="1" type="ORF">F5Z01DRAFT_653634</name>
</gene>
<protein>
    <submittedName>
        <fullName evidence="1">Uncharacterized protein</fullName>
    </submittedName>
</protein>
<accession>A0A9P7ZNP1</accession>
<sequence length="70" mass="7754">MPLLLFAWGSLTNFVPIFDMGHASRCHCATSRRTDCSLPSLYATVQRPSTARLLITLARLKPICSSFSQP</sequence>
<comment type="caution">
    <text evidence="1">The sequence shown here is derived from an EMBL/GenBank/DDBJ whole genome shotgun (WGS) entry which is preliminary data.</text>
</comment>
<dbReference type="AlphaFoldDB" id="A0A9P7ZNP1"/>
<evidence type="ECO:0000313" key="2">
    <source>
        <dbReference type="Proteomes" id="UP000887229"/>
    </source>
</evidence>
<dbReference type="RefSeq" id="XP_046118945.1">
    <property type="nucleotide sequence ID" value="XM_046263380.1"/>
</dbReference>
<keyword evidence="2" id="KW-1185">Reference proteome</keyword>
<dbReference type="Proteomes" id="UP000887229">
    <property type="component" value="Unassembled WGS sequence"/>
</dbReference>
<proteinExistence type="predicted"/>